<evidence type="ECO:0000313" key="2">
    <source>
        <dbReference type="Proteomes" id="UP000515733"/>
    </source>
</evidence>
<dbReference type="Proteomes" id="UP000515733">
    <property type="component" value="Chromosome"/>
</dbReference>
<reference evidence="1 2" key="1">
    <citation type="submission" date="2020-03" db="EMBL/GenBank/DDBJ databases">
        <authorList>
            <consortium name="Genoscope - CEA"/>
            <person name="William W."/>
        </authorList>
    </citation>
    <scope>NUCLEOTIDE SEQUENCE [LARGE SCALE GENOMIC DNA]</scope>
    <source>
        <strain evidence="2">DSM 16959</strain>
    </source>
</reference>
<dbReference type="EMBL" id="LR778301">
    <property type="protein sequence ID" value="CAB1368249.1"/>
    <property type="molecule type" value="Genomic_DNA"/>
</dbReference>
<name>A0A6S6XZB4_9PROT</name>
<keyword evidence="2" id="KW-1185">Reference proteome</keyword>
<sequence length="71" mass="7806">MMRETTPRIMKRLTPSGGFDTARSARYYGALRGGTEELRLAPRAVFPCPSGIPFGQDGPGGKLVFHANWPR</sequence>
<proteinExistence type="predicted"/>
<evidence type="ECO:0000313" key="1">
    <source>
        <dbReference type="EMBL" id="CAB1368249.1"/>
    </source>
</evidence>
<dbReference type="AlphaFoldDB" id="A0A6S6XZB4"/>
<organism evidence="1 2">
    <name type="scientific">Denitratisoma oestradiolicum</name>
    <dbReference type="NCBI Taxonomy" id="311182"/>
    <lineage>
        <taxon>Bacteria</taxon>
        <taxon>Pseudomonadati</taxon>
        <taxon>Pseudomonadota</taxon>
        <taxon>Betaproteobacteria</taxon>
        <taxon>Nitrosomonadales</taxon>
        <taxon>Sterolibacteriaceae</taxon>
        <taxon>Denitratisoma</taxon>
    </lineage>
</organism>
<protein>
    <submittedName>
        <fullName evidence="1">Uncharacterized protein</fullName>
    </submittedName>
</protein>
<accession>A0A6S6XZB4</accession>
<gene>
    <name evidence="1" type="ORF">DENOEST_1084</name>
</gene>
<dbReference type="KEGG" id="doe:DENOEST_1084"/>